<evidence type="ECO:0000256" key="5">
    <source>
        <dbReference type="ARBA" id="ARBA00023001"/>
    </source>
</evidence>
<feature type="chain" id="PRO_5046598741" description="cellulase" evidence="8">
    <location>
        <begin position="33"/>
        <end position="1261"/>
    </location>
</feature>
<dbReference type="Proteomes" id="UP001606302">
    <property type="component" value="Unassembled WGS sequence"/>
</dbReference>
<evidence type="ECO:0000256" key="8">
    <source>
        <dbReference type="SAM" id="SignalP"/>
    </source>
</evidence>
<keyword evidence="7" id="KW-0119">Carbohydrate metabolism</keyword>
<dbReference type="InterPro" id="IPR029018">
    <property type="entry name" value="Hex-like_dom2"/>
</dbReference>
<dbReference type="Gene3D" id="3.30.379.10">
    <property type="entry name" value="Chitobiase/beta-hexosaminidase domain 2-like"/>
    <property type="match status" value="1"/>
</dbReference>
<dbReference type="PANTHER" id="PTHR37842:SF2">
    <property type="entry name" value="GYLCOSYL HYDROLASE 115 C-TERMINAL DOMAIN-CONTAINING PROTEIN"/>
    <property type="match status" value="1"/>
</dbReference>
<dbReference type="Pfam" id="PF15979">
    <property type="entry name" value="Glyco_hydro_115"/>
    <property type="match status" value="1"/>
</dbReference>
<protein>
    <recommendedName>
        <fullName evidence="3">cellulase</fullName>
        <ecNumber evidence="3">3.2.1.4</ecNumber>
    </recommendedName>
</protein>
<dbReference type="EMBL" id="JBIGHX010000004">
    <property type="protein sequence ID" value="MFG6462573.1"/>
    <property type="molecule type" value="Genomic_DNA"/>
</dbReference>
<comment type="caution">
    <text evidence="10">The sequence shown here is derived from an EMBL/GenBank/DDBJ whole genome shotgun (WGS) entry which is preliminary data.</text>
</comment>
<evidence type="ECO:0000256" key="7">
    <source>
        <dbReference type="ARBA" id="ARBA00023326"/>
    </source>
</evidence>
<dbReference type="SUPFAM" id="SSF48208">
    <property type="entry name" value="Six-hairpin glycosidases"/>
    <property type="match status" value="1"/>
</dbReference>
<dbReference type="InterPro" id="IPR012341">
    <property type="entry name" value="6hp_glycosidase-like_sf"/>
</dbReference>
<evidence type="ECO:0000313" key="11">
    <source>
        <dbReference type="Proteomes" id="UP001606302"/>
    </source>
</evidence>
<evidence type="ECO:0000259" key="9">
    <source>
        <dbReference type="Pfam" id="PF17829"/>
    </source>
</evidence>
<evidence type="ECO:0000256" key="6">
    <source>
        <dbReference type="ARBA" id="ARBA00023295"/>
    </source>
</evidence>
<sequence>MISILHAGARAWWPRFKLLALGWALAGTSAWACDTPASVCARDAAGSLALVRAGQPAAVVVEAGADPALQHVGRSFAGDLGRVAGRPAPLLAQLPRVARDVVVIGELGRSPLIDALQKSGKLRLDGLQGRWEAYRQVVVDKPFVGVERALVIVGSDRRGAVFGAYDVSARMGVSPWQWWADVPVATQTQLFVTAGERGDEPGVKYRGIFINDEAPALSTWAQAKFGGANAKMYAHVFELLLRLKANYLWPAMWPPRAFNADDPRNMVLADEMGIVMGTSHHEPMSRAHDEWQRAKGGAWDYTKNAPQLREFWRGGIQRMMGRPDGSAFDTLVTVGMRGDGDEPMSEHTATALLETIVKDQRQIIADVTKRPAEKTPQMWALYKEVQDYYDAGLKVPDDVLLLFADDNWGQIRRLPARDAKRPGGYGVYYHFDYVGGPRNYKWLNTNQIEKTWQQMDLAREHGADALWIVNVGDIKPMEFPIHFFLDMAWAPQAMTPDALKAYPKDWATATFGSAQAAEIGDIVTRYSQYAARRKPELLDAGTFAVGGAVGDALNGGDYGDRIAEWAALEARVARVREALRPDQRDAFFQLVEHPVLALANLYRLYGAVATNRSLAKAGDVRANVFADRAEAAFRRDRALADQYHALAGGKWAGMMLQTHIGYTSWQQPPQDVMPEVKRLPGVAPDDTTVQAQLDRFKPGEALRDFITLEATQFSRAVNAQGLAWTAIPNLGKYQGAVTALPQGRAPTTVADGVRLEYDVDVRRGGAMDLSLTMVPTLDTHRRGGIRIAVGIDDLPPQELVLNLQPTAGPENSRAEKDWARAVIDNEFRLTARFNGVSPGRRVIRIWRLDDNAVLQRVALGPVILTTTVAPPAPPAAALTGQYRNLLREVRPDITEGDITAKLDGYWQSLFEGGKDQRIFYPAAATPDGPAAYVMDIGNNDVRSEGMSYGMMVAVQMGRKAEFDALWNWTWTHMRYRSGPRQSYFRWQCKPEGCAGFGKDAVPASDGEEYFATALLMAASRFGNGSGIYDYNAQAQELLTAMLHKETMNGGIVQGARSIFSPQHGQVVFVPVGDAAEFSDPSYHLPAFYELWARRAAKAEDRQRWREIADISRAYFSKAAHPRTGLTPDYAHFDGRPKVLDGHEDFRYDAFRTAVNWSVDQAWWGRNPAAAGLSQRLLTFFAAQKQPYTHLYTVDGRPLNDEPSKGLISCNAVAALLVEPAQAAPFVNALWALDPPRGQWRYYDGLLQFMNLLHTTGRFKAW</sequence>
<dbReference type="InterPro" id="IPR002037">
    <property type="entry name" value="Glyco_hydro_8"/>
</dbReference>
<feature type="domain" description="Gylcosyl hydrolase 115 C-terminal" evidence="9">
    <location>
        <begin position="704"/>
        <end position="859"/>
    </location>
</feature>
<dbReference type="Pfam" id="PF17829">
    <property type="entry name" value="GH115_C"/>
    <property type="match status" value="1"/>
</dbReference>
<dbReference type="InterPro" id="IPR031924">
    <property type="entry name" value="GH115"/>
</dbReference>
<keyword evidence="11" id="KW-1185">Reference proteome</keyword>
<proteinExistence type="inferred from homology"/>
<dbReference type="Gene3D" id="3.20.20.520">
    <property type="entry name" value="Glycosyl hydrolase family 115"/>
    <property type="match status" value="1"/>
</dbReference>
<comment type="catalytic activity">
    <reaction evidence="1">
        <text>Endohydrolysis of (1-&gt;4)-beta-D-glucosidic linkages in cellulose, lichenin and cereal beta-D-glucans.</text>
        <dbReference type="EC" id="3.2.1.4"/>
    </reaction>
</comment>
<evidence type="ECO:0000256" key="2">
    <source>
        <dbReference type="ARBA" id="ARBA00009209"/>
    </source>
</evidence>
<keyword evidence="6" id="KW-0326">Glycosidase</keyword>
<dbReference type="EC" id="3.2.1.4" evidence="3"/>
<dbReference type="Gene3D" id="1.50.10.10">
    <property type="match status" value="1"/>
</dbReference>
<evidence type="ECO:0000313" key="10">
    <source>
        <dbReference type="EMBL" id="MFG6462573.1"/>
    </source>
</evidence>
<keyword evidence="8" id="KW-0732">Signal</keyword>
<dbReference type="InterPro" id="IPR042301">
    <property type="entry name" value="GH115_sf"/>
</dbReference>
<dbReference type="InterPro" id="IPR008928">
    <property type="entry name" value="6-hairpin_glycosidase_sf"/>
</dbReference>
<gene>
    <name evidence="10" type="ORF">ACG04Q_13420</name>
</gene>
<dbReference type="PANTHER" id="PTHR37842">
    <property type="match status" value="1"/>
</dbReference>
<evidence type="ECO:0000256" key="3">
    <source>
        <dbReference type="ARBA" id="ARBA00012601"/>
    </source>
</evidence>
<accession>A0ABW7GKU6</accession>
<dbReference type="PRINTS" id="PR00735">
    <property type="entry name" value="GLHYDRLASE8"/>
</dbReference>
<reference evidence="10 11" key="1">
    <citation type="submission" date="2024-08" db="EMBL/GenBank/DDBJ databases">
        <authorList>
            <person name="Lu H."/>
        </authorList>
    </citation>
    <scope>NUCLEOTIDE SEQUENCE [LARGE SCALE GENOMIC DNA]</scope>
    <source>
        <strain evidence="10 11">DXS20W</strain>
    </source>
</reference>
<dbReference type="Pfam" id="PF01270">
    <property type="entry name" value="Glyco_hydro_8"/>
    <property type="match status" value="1"/>
</dbReference>
<keyword evidence="5" id="KW-0136">Cellulose degradation</keyword>
<feature type="signal peptide" evidence="8">
    <location>
        <begin position="1"/>
        <end position="32"/>
    </location>
</feature>
<name>A0ABW7GKU6_9BURK</name>
<organism evidence="10 11">
    <name type="scientific">Pelomonas lactea</name>
    <dbReference type="NCBI Taxonomy" id="3299030"/>
    <lineage>
        <taxon>Bacteria</taxon>
        <taxon>Pseudomonadati</taxon>
        <taxon>Pseudomonadota</taxon>
        <taxon>Betaproteobacteria</taxon>
        <taxon>Burkholderiales</taxon>
        <taxon>Sphaerotilaceae</taxon>
        <taxon>Roseateles</taxon>
    </lineage>
</organism>
<keyword evidence="4 10" id="KW-0378">Hydrolase</keyword>
<dbReference type="Gene3D" id="1.20.58.2150">
    <property type="match status" value="1"/>
</dbReference>
<comment type="similarity">
    <text evidence="2">Belongs to the glycosyl hydrolase 8 (cellulase D) family.</text>
</comment>
<dbReference type="InterPro" id="IPR041437">
    <property type="entry name" value="GH115_C"/>
</dbReference>
<evidence type="ECO:0000256" key="4">
    <source>
        <dbReference type="ARBA" id="ARBA00022801"/>
    </source>
</evidence>
<dbReference type="RefSeq" id="WP_394511441.1">
    <property type="nucleotide sequence ID" value="NZ_JBIGHX010000004.1"/>
</dbReference>
<dbReference type="GO" id="GO:0016787">
    <property type="term" value="F:hydrolase activity"/>
    <property type="evidence" value="ECO:0007669"/>
    <property type="project" value="UniProtKB-KW"/>
</dbReference>
<dbReference type="Gene3D" id="2.60.120.1620">
    <property type="match status" value="1"/>
</dbReference>
<keyword evidence="7" id="KW-0624">Polysaccharide degradation</keyword>
<evidence type="ECO:0000256" key="1">
    <source>
        <dbReference type="ARBA" id="ARBA00000966"/>
    </source>
</evidence>